<evidence type="ECO:0000313" key="9">
    <source>
        <dbReference type="EMBL" id="GJM88234.1"/>
    </source>
</evidence>
<dbReference type="PANTHER" id="PTHR11618">
    <property type="entry name" value="TRANSCRIPTION INITIATION FACTOR IIB-RELATED"/>
    <property type="match status" value="1"/>
</dbReference>
<dbReference type="PANTHER" id="PTHR11618:SF4">
    <property type="entry name" value="TRANSCRIPTION FACTOR IIIB 90 KDA SUBUNIT"/>
    <property type="match status" value="1"/>
</dbReference>
<keyword evidence="3" id="KW-0479">Metal-binding</keyword>
<evidence type="ECO:0000256" key="7">
    <source>
        <dbReference type="ARBA" id="ARBA00023163"/>
    </source>
</evidence>
<evidence type="ECO:0000256" key="8">
    <source>
        <dbReference type="ARBA" id="ARBA00023242"/>
    </source>
</evidence>
<sequence length="273" mass="30297">MNIVLLICFDALQSRMDAERISSIHSGLSISRERTINKGKYEIEQFVRNLCVSGGDTIVNIACRYYELIINLQGAVERHMSLLLVFTLLAGLGVKRDKAKAVSNTAIQIVASMKRDWMQASSSLGESQVEFVVAVVHVCEATLTKRLIEFENTDSGALMMEEFEKADDFVKAPVSKHSPKSGEILCKHKDKCADYFAHGLCEECYDEFTKLSGGLEGGADPPAFQRAERKRIDTAKRAEEAGAINEAAPRKSFCDTPVSVIENIIRTPRKVIF</sequence>
<gene>
    <name evidence="9" type="primary">ga04273</name>
    <name evidence="9" type="ORF">PR202_ga04273</name>
</gene>
<keyword evidence="5" id="KW-0862">Zinc</keyword>
<evidence type="ECO:0000256" key="2">
    <source>
        <dbReference type="ARBA" id="ARBA00010857"/>
    </source>
</evidence>
<keyword evidence="6" id="KW-0805">Transcription regulation</keyword>
<evidence type="ECO:0000256" key="1">
    <source>
        <dbReference type="ARBA" id="ARBA00004123"/>
    </source>
</evidence>
<organism evidence="9 10">
    <name type="scientific">Eleusine coracana subsp. coracana</name>
    <dbReference type="NCBI Taxonomy" id="191504"/>
    <lineage>
        <taxon>Eukaryota</taxon>
        <taxon>Viridiplantae</taxon>
        <taxon>Streptophyta</taxon>
        <taxon>Embryophyta</taxon>
        <taxon>Tracheophyta</taxon>
        <taxon>Spermatophyta</taxon>
        <taxon>Magnoliopsida</taxon>
        <taxon>Liliopsida</taxon>
        <taxon>Poales</taxon>
        <taxon>Poaceae</taxon>
        <taxon>PACMAD clade</taxon>
        <taxon>Chloridoideae</taxon>
        <taxon>Cynodonteae</taxon>
        <taxon>Eleusininae</taxon>
        <taxon>Eleusine</taxon>
    </lineage>
</organism>
<dbReference type="GO" id="GO:0097550">
    <property type="term" value="C:transcription preinitiation complex"/>
    <property type="evidence" value="ECO:0007669"/>
    <property type="project" value="TreeGrafter"/>
</dbReference>
<keyword evidence="4" id="KW-0863">Zinc-finger</keyword>
<comment type="caution">
    <text evidence="9">The sequence shown here is derived from an EMBL/GenBank/DDBJ whole genome shotgun (WGS) entry which is preliminary data.</text>
</comment>
<dbReference type="GO" id="GO:0000126">
    <property type="term" value="C:transcription factor TFIIIB complex"/>
    <property type="evidence" value="ECO:0007669"/>
    <property type="project" value="TreeGrafter"/>
</dbReference>
<dbReference type="InterPro" id="IPR000812">
    <property type="entry name" value="TFIIB"/>
</dbReference>
<dbReference type="AlphaFoldDB" id="A0AAV5BR62"/>
<comment type="similarity">
    <text evidence="2">Belongs to the TFIIB family.</text>
</comment>
<dbReference type="GO" id="GO:0005634">
    <property type="term" value="C:nucleus"/>
    <property type="evidence" value="ECO:0007669"/>
    <property type="project" value="UniProtKB-SubCell"/>
</dbReference>
<evidence type="ECO:0000256" key="5">
    <source>
        <dbReference type="ARBA" id="ARBA00022833"/>
    </source>
</evidence>
<name>A0AAV5BR62_ELECO</name>
<evidence type="ECO:0000256" key="4">
    <source>
        <dbReference type="ARBA" id="ARBA00022771"/>
    </source>
</evidence>
<dbReference type="GO" id="GO:0000995">
    <property type="term" value="F:RNA polymerase III general transcription initiation factor activity"/>
    <property type="evidence" value="ECO:0007669"/>
    <property type="project" value="TreeGrafter"/>
</dbReference>
<dbReference type="GO" id="GO:0070897">
    <property type="term" value="P:transcription preinitiation complex assembly"/>
    <property type="evidence" value="ECO:0007669"/>
    <property type="project" value="InterPro"/>
</dbReference>
<evidence type="ECO:0000256" key="6">
    <source>
        <dbReference type="ARBA" id="ARBA00023015"/>
    </source>
</evidence>
<keyword evidence="8" id="KW-0539">Nucleus</keyword>
<dbReference type="GO" id="GO:0008270">
    <property type="term" value="F:zinc ion binding"/>
    <property type="evidence" value="ECO:0007669"/>
    <property type="project" value="UniProtKB-KW"/>
</dbReference>
<keyword evidence="10" id="KW-1185">Reference proteome</keyword>
<reference evidence="9" key="2">
    <citation type="submission" date="2021-12" db="EMBL/GenBank/DDBJ databases">
        <title>Resequencing data analysis of finger millet.</title>
        <authorList>
            <person name="Hatakeyama M."/>
            <person name="Aluri S."/>
            <person name="Balachadran M.T."/>
            <person name="Sivarajan S.R."/>
            <person name="Poveda L."/>
            <person name="Shimizu-Inatsugi R."/>
            <person name="Schlapbach R."/>
            <person name="Sreeman S.M."/>
            <person name="Shimizu K.K."/>
        </authorList>
    </citation>
    <scope>NUCLEOTIDE SEQUENCE</scope>
</reference>
<protein>
    <submittedName>
        <fullName evidence="9">Uncharacterized protein</fullName>
    </submittedName>
</protein>
<dbReference type="GO" id="GO:0001006">
    <property type="term" value="F:RNA polymerase III type 3 promoter sequence-specific DNA binding"/>
    <property type="evidence" value="ECO:0007669"/>
    <property type="project" value="TreeGrafter"/>
</dbReference>
<dbReference type="Proteomes" id="UP001054889">
    <property type="component" value="Unassembled WGS sequence"/>
</dbReference>
<evidence type="ECO:0000313" key="10">
    <source>
        <dbReference type="Proteomes" id="UP001054889"/>
    </source>
</evidence>
<reference evidence="9" key="1">
    <citation type="journal article" date="2018" name="DNA Res.">
        <title>Multiple hybrid de novo genome assembly of finger millet, an orphan allotetraploid crop.</title>
        <authorList>
            <person name="Hatakeyama M."/>
            <person name="Aluri S."/>
            <person name="Balachadran M.T."/>
            <person name="Sivarajan S.R."/>
            <person name="Patrignani A."/>
            <person name="Gruter S."/>
            <person name="Poveda L."/>
            <person name="Shimizu-Inatsugi R."/>
            <person name="Baeten J."/>
            <person name="Francoijs K.J."/>
            <person name="Nataraja K.N."/>
            <person name="Reddy Y.A.N."/>
            <person name="Phadnis S."/>
            <person name="Ravikumar R.L."/>
            <person name="Schlapbach R."/>
            <person name="Sreeman S.M."/>
            <person name="Shimizu K.K."/>
        </authorList>
    </citation>
    <scope>NUCLEOTIDE SEQUENCE</scope>
</reference>
<keyword evidence="7" id="KW-0804">Transcription</keyword>
<accession>A0AAV5BR62</accession>
<dbReference type="EMBL" id="BQKI01000002">
    <property type="protein sequence ID" value="GJM88234.1"/>
    <property type="molecule type" value="Genomic_DNA"/>
</dbReference>
<comment type="subcellular location">
    <subcellularLocation>
        <location evidence="1">Nucleus</location>
    </subcellularLocation>
</comment>
<proteinExistence type="inferred from homology"/>
<evidence type="ECO:0000256" key="3">
    <source>
        <dbReference type="ARBA" id="ARBA00022723"/>
    </source>
</evidence>